<accession>A0A3R7SL43</accession>
<keyword evidence="1" id="KW-0812">Transmembrane</keyword>
<reference evidence="2 3" key="1">
    <citation type="submission" date="2018-04" db="EMBL/GenBank/DDBJ databases">
        <authorList>
            <person name="Zhang X."/>
            <person name="Yuan J."/>
            <person name="Li F."/>
            <person name="Xiang J."/>
        </authorList>
    </citation>
    <scope>NUCLEOTIDE SEQUENCE [LARGE SCALE GENOMIC DNA]</scope>
    <source>
        <tissue evidence="2">Muscle</tissue>
    </source>
</reference>
<dbReference type="GO" id="GO:0016266">
    <property type="term" value="P:protein O-linked glycosylation via N-acetyl-galactosamine"/>
    <property type="evidence" value="ECO:0007669"/>
    <property type="project" value="TreeGrafter"/>
</dbReference>
<dbReference type="STRING" id="6689.A0A3R7SL43"/>
<keyword evidence="2" id="KW-0808">Transferase</keyword>
<feature type="transmembrane region" description="Helical" evidence="1">
    <location>
        <begin position="246"/>
        <end position="264"/>
    </location>
</feature>
<dbReference type="AlphaFoldDB" id="A0A3R7SL43"/>
<sequence length="335" mass="36704">MPKWFMFFGEEGENALKKLGFTFPSRVASGEPWLGIAVTGHRVIAEALATGRLGQHPPGALDFAVRVPKVCREGRRCDWYEEEKMQTQAKFCELYEGYGDLCSCHDPFTADVRSKQTPSLFTVRGASETGVVVVVDGVHAETLALAEVLGVEAVVHTPVGSRNERTNANVRFALYTVFAQFPDVDKAILLEDDLLLAPDVLSSLSPSLHSPFASPTISAFLYPPFLSFLFSLFISFSPLALHFPNYFILLFILHFPFLPLYLSLPTPLSSPPTISASSLSSISPSSSLTPSPHSPFATPTISTYTVPHFSPFSLFISLSPLPLRLPNHFDLLADP</sequence>
<dbReference type="Proteomes" id="UP000283509">
    <property type="component" value="Unassembled WGS sequence"/>
</dbReference>
<dbReference type="PANTHER" id="PTHR46396">
    <property type="entry name" value="PROTEIN O-LINKED-MANNOSE BETA-1,2-N-ACETYLGLUCOSAMINYLTRANSFERASE 1"/>
    <property type="match status" value="1"/>
</dbReference>
<keyword evidence="3" id="KW-1185">Reference proteome</keyword>
<dbReference type="GO" id="GO:0047223">
    <property type="term" value="F:beta-1,3-galactosyl-O-glycosyl-glycoprotein beta-1,3-N-acetylglucosaminyltransferase activity"/>
    <property type="evidence" value="ECO:0007669"/>
    <property type="project" value="TreeGrafter"/>
</dbReference>
<evidence type="ECO:0000256" key="1">
    <source>
        <dbReference type="SAM" id="Phobius"/>
    </source>
</evidence>
<dbReference type="InterPro" id="IPR052463">
    <property type="entry name" value="O-linked_mannose_GnT"/>
</dbReference>
<dbReference type="OrthoDB" id="6357463at2759"/>
<comment type="caution">
    <text evidence="2">The sequence shown here is derived from an EMBL/GenBank/DDBJ whole genome shotgun (WGS) entry which is preliminary data.</text>
</comment>
<evidence type="ECO:0000313" key="3">
    <source>
        <dbReference type="Proteomes" id="UP000283509"/>
    </source>
</evidence>
<dbReference type="PANTHER" id="PTHR46396:SF1">
    <property type="entry name" value="PROTEIN O-LINKED-MANNOSE BETA-1,2-N-ACETYLGLUCOSAMINYLTRANSFERASE 1"/>
    <property type="match status" value="1"/>
</dbReference>
<evidence type="ECO:0000313" key="2">
    <source>
        <dbReference type="EMBL" id="ROT65423.1"/>
    </source>
</evidence>
<keyword evidence="1" id="KW-0472">Membrane</keyword>
<protein>
    <submittedName>
        <fullName evidence="2">Putative alpha-1,3-mannosyl-glycoprotein beta-1,2-N-acetylglucosaminyltransferase</fullName>
    </submittedName>
</protein>
<proteinExistence type="predicted"/>
<name>A0A3R7SL43_PENVA</name>
<reference evidence="2 3" key="2">
    <citation type="submission" date="2019-01" db="EMBL/GenBank/DDBJ databases">
        <title>The decoding of complex shrimp genome reveals the adaptation for benthos swimmer, frequently molting mechanism and breeding impact on genome.</title>
        <authorList>
            <person name="Sun Y."/>
            <person name="Gao Y."/>
            <person name="Yu Y."/>
        </authorList>
    </citation>
    <scope>NUCLEOTIDE SEQUENCE [LARGE SCALE GENOMIC DNA]</scope>
    <source>
        <tissue evidence="2">Muscle</tissue>
    </source>
</reference>
<dbReference type="GO" id="GO:0000139">
    <property type="term" value="C:Golgi membrane"/>
    <property type="evidence" value="ECO:0007669"/>
    <property type="project" value="TreeGrafter"/>
</dbReference>
<keyword evidence="2" id="KW-0328">Glycosyltransferase</keyword>
<dbReference type="EMBL" id="QCYY01003086">
    <property type="protein sequence ID" value="ROT65423.1"/>
    <property type="molecule type" value="Genomic_DNA"/>
</dbReference>
<dbReference type="InterPro" id="IPR029044">
    <property type="entry name" value="Nucleotide-diphossugar_trans"/>
</dbReference>
<organism evidence="2 3">
    <name type="scientific">Penaeus vannamei</name>
    <name type="common">Whiteleg shrimp</name>
    <name type="synonym">Litopenaeus vannamei</name>
    <dbReference type="NCBI Taxonomy" id="6689"/>
    <lineage>
        <taxon>Eukaryota</taxon>
        <taxon>Metazoa</taxon>
        <taxon>Ecdysozoa</taxon>
        <taxon>Arthropoda</taxon>
        <taxon>Crustacea</taxon>
        <taxon>Multicrustacea</taxon>
        <taxon>Malacostraca</taxon>
        <taxon>Eumalacostraca</taxon>
        <taxon>Eucarida</taxon>
        <taxon>Decapoda</taxon>
        <taxon>Dendrobranchiata</taxon>
        <taxon>Penaeoidea</taxon>
        <taxon>Penaeidae</taxon>
        <taxon>Penaeus</taxon>
    </lineage>
</organism>
<gene>
    <name evidence="2" type="ORF">C7M84_016612</name>
</gene>
<feature type="transmembrane region" description="Helical" evidence="1">
    <location>
        <begin position="219"/>
        <end position="240"/>
    </location>
</feature>
<keyword evidence="1" id="KW-1133">Transmembrane helix</keyword>
<dbReference type="Gene3D" id="3.90.550.10">
    <property type="entry name" value="Spore Coat Polysaccharide Biosynthesis Protein SpsA, Chain A"/>
    <property type="match status" value="1"/>
</dbReference>